<dbReference type="InterPro" id="IPR036053">
    <property type="entry name" value="PABP-dom"/>
</dbReference>
<keyword evidence="3" id="KW-1185">Reference proteome</keyword>
<organism evidence="2 3">
    <name type="scientific">Plakobranchus ocellatus</name>
    <dbReference type="NCBI Taxonomy" id="259542"/>
    <lineage>
        <taxon>Eukaryota</taxon>
        <taxon>Metazoa</taxon>
        <taxon>Spiralia</taxon>
        <taxon>Lophotrochozoa</taxon>
        <taxon>Mollusca</taxon>
        <taxon>Gastropoda</taxon>
        <taxon>Heterobranchia</taxon>
        <taxon>Euthyneura</taxon>
        <taxon>Panpulmonata</taxon>
        <taxon>Sacoglossa</taxon>
        <taxon>Placobranchoidea</taxon>
        <taxon>Plakobranchidae</taxon>
        <taxon>Plakobranchus</taxon>
    </lineage>
</organism>
<dbReference type="EMBL" id="BLXT01000591">
    <property type="protein sequence ID" value="GFN78563.1"/>
    <property type="molecule type" value="Genomic_DNA"/>
</dbReference>
<dbReference type="SMART" id="SM00517">
    <property type="entry name" value="PolyA"/>
    <property type="match status" value="2"/>
</dbReference>
<dbReference type="PROSITE" id="PS51309">
    <property type="entry name" value="PABC"/>
    <property type="match status" value="1"/>
</dbReference>
<evidence type="ECO:0000313" key="2">
    <source>
        <dbReference type="EMBL" id="GFN78563.1"/>
    </source>
</evidence>
<evidence type="ECO:0000313" key="3">
    <source>
        <dbReference type="Proteomes" id="UP000735302"/>
    </source>
</evidence>
<proteinExistence type="predicted"/>
<name>A0AAV3Y929_9GAST</name>
<dbReference type="SUPFAM" id="SSF63570">
    <property type="entry name" value="PABC (PABP) domain"/>
    <property type="match status" value="2"/>
</dbReference>
<dbReference type="GO" id="GO:0003723">
    <property type="term" value="F:RNA binding"/>
    <property type="evidence" value="ECO:0007669"/>
    <property type="project" value="InterPro"/>
</dbReference>
<protein>
    <submittedName>
        <fullName evidence="2">Polyadenylate-binding protein</fullName>
    </submittedName>
</protein>
<dbReference type="InterPro" id="IPR002004">
    <property type="entry name" value="PABP_HYD_C"/>
</dbReference>
<comment type="caution">
    <text evidence="2">The sequence shown here is derived from an EMBL/GenBank/DDBJ whole genome shotgun (WGS) entry which is preliminary data.</text>
</comment>
<dbReference type="Proteomes" id="UP000735302">
    <property type="component" value="Unassembled WGS sequence"/>
</dbReference>
<reference evidence="2 3" key="1">
    <citation type="journal article" date="2021" name="Elife">
        <title>Chloroplast acquisition without the gene transfer in kleptoplastic sea slugs, Plakobranchus ocellatus.</title>
        <authorList>
            <person name="Maeda T."/>
            <person name="Takahashi S."/>
            <person name="Yoshida T."/>
            <person name="Shimamura S."/>
            <person name="Takaki Y."/>
            <person name="Nagai Y."/>
            <person name="Toyoda A."/>
            <person name="Suzuki Y."/>
            <person name="Arimoto A."/>
            <person name="Ishii H."/>
            <person name="Satoh N."/>
            <person name="Nishiyama T."/>
            <person name="Hasebe M."/>
            <person name="Maruyama T."/>
            <person name="Minagawa J."/>
            <person name="Obokata J."/>
            <person name="Shigenobu S."/>
        </authorList>
    </citation>
    <scope>NUCLEOTIDE SEQUENCE [LARGE SCALE GENOMIC DNA]</scope>
</reference>
<evidence type="ECO:0000259" key="1">
    <source>
        <dbReference type="PROSITE" id="PS51309"/>
    </source>
</evidence>
<feature type="domain" description="PABC" evidence="1">
    <location>
        <begin position="1"/>
        <end position="82"/>
    </location>
</feature>
<accession>A0AAV3Y929</accession>
<dbReference type="Gene3D" id="1.10.1900.10">
    <property type="entry name" value="c-terminal domain of poly(a) binding protein"/>
    <property type="match status" value="2"/>
</dbReference>
<gene>
    <name evidence="2" type="ORF">PoB_000506900</name>
</gene>
<dbReference type="AlphaFoldDB" id="A0AAV3Y929"/>
<dbReference type="Pfam" id="PF00658">
    <property type="entry name" value="MLLE"/>
    <property type="match status" value="2"/>
</dbReference>
<sequence length="177" mass="19525">MRNRSYEHSLQERVSLSYDDIGAILYGKVSLLEPDLASKITGMLLELDTTTLLDLVDDLGSALPAAVEKAKAALDFLAQHQSDFPVASLANHDSGEMANNLRPDGSWMSDNPLREQFGPLIFKEVVKDYPNCAANITGMLLELNISSLTMLINDKTMLNEAAHKCYQTYLNSFHSSS</sequence>